<reference evidence="1 2" key="1">
    <citation type="submission" date="2015-11" db="EMBL/GenBank/DDBJ databases">
        <title>Genomic analysis of 38 Legionella species identifies large and diverse effector repertoires.</title>
        <authorList>
            <person name="Burstein D."/>
            <person name="Amaro F."/>
            <person name="Zusman T."/>
            <person name="Lifshitz Z."/>
            <person name="Cohen O."/>
            <person name="Gilbert J.A."/>
            <person name="Pupko T."/>
            <person name="Shuman H.A."/>
            <person name="Segal G."/>
        </authorList>
    </citation>
    <scope>NUCLEOTIDE SEQUENCE [LARGE SCALE GENOMIC DNA]</scope>
    <source>
        <strain evidence="1 2">SE-32A-C8</strain>
    </source>
</reference>
<dbReference type="EMBL" id="LNYA01000023">
    <property type="protein sequence ID" value="KTC98199.1"/>
    <property type="molecule type" value="Genomic_DNA"/>
</dbReference>
<evidence type="ECO:0000313" key="1">
    <source>
        <dbReference type="EMBL" id="KTC98199.1"/>
    </source>
</evidence>
<sequence>MKDLIPIDTFIEKHLSQDDVTMTGHINKNVLLPEIARYFENEATHPPQSILTLRVKLFNYYSCMRNFDICDLIHAGIMNQLQGFSDKKTAFQNDRIAAQYFEALAYQYRNYKPREDFTLSEACFLNSEKITLNLLDDKTNWQANIDMLFGSMLSRFWLYANYMKNQEKAKQLMLEIDEKYVTKVSLPAYLTAYYFFVGCYYLNNQDYKSSVSAFKQIRQERTEETSWFFERLEGPIKEKLAEAERHLNEQNNPFEFFPKQQKVNASMFESFEHKKKNTALN</sequence>
<proteinExistence type="predicted"/>
<dbReference type="PATRIC" id="fig|448.7.peg.1311"/>
<dbReference type="RefSeq" id="WP_058526399.1">
    <property type="nucleotide sequence ID" value="NZ_CAAAHY010000002.1"/>
</dbReference>
<name>A0A0W0TRH4_LEGER</name>
<comment type="caution">
    <text evidence="1">The sequence shown here is derived from an EMBL/GenBank/DDBJ whole genome shotgun (WGS) entry which is preliminary data.</text>
</comment>
<organism evidence="1 2">
    <name type="scientific">Legionella erythra</name>
    <dbReference type="NCBI Taxonomy" id="448"/>
    <lineage>
        <taxon>Bacteria</taxon>
        <taxon>Pseudomonadati</taxon>
        <taxon>Pseudomonadota</taxon>
        <taxon>Gammaproteobacteria</taxon>
        <taxon>Legionellales</taxon>
        <taxon>Legionellaceae</taxon>
        <taxon>Legionella</taxon>
    </lineage>
</organism>
<keyword evidence="2" id="KW-1185">Reference proteome</keyword>
<protein>
    <recommendedName>
        <fullName evidence="3">Tetratricopeptide repeat protein</fullName>
    </recommendedName>
</protein>
<dbReference type="AlphaFoldDB" id="A0A0W0TRH4"/>
<gene>
    <name evidence="1" type="ORF">Lery_1253</name>
</gene>
<dbReference type="Proteomes" id="UP000054773">
    <property type="component" value="Unassembled WGS sequence"/>
</dbReference>
<accession>A0A0W0TRH4</accession>
<evidence type="ECO:0000313" key="2">
    <source>
        <dbReference type="Proteomes" id="UP000054773"/>
    </source>
</evidence>
<evidence type="ECO:0008006" key="3">
    <source>
        <dbReference type="Google" id="ProtNLM"/>
    </source>
</evidence>
<dbReference type="OrthoDB" id="5651415at2"/>